<evidence type="ECO:0000313" key="2">
    <source>
        <dbReference type="EMBL" id="PJM73973.1"/>
    </source>
</evidence>
<sequence length="259" mass="28928">MMSLCTRWQRFIAPFDRIGAWLADHYLDIPAGVLAFILVLWPAIQDVSGLGRHIIAAQIFHYGFPAWIPINFVVVLSWWRAARIVQRRGKRATWGYYYRNGVVAMIVLAVISIVTYSSLYFDGYGVPTDVEIRYTPPAYATTREYDVRYAIESAQWNVDGGRHINDDDAVIWRGTTDLSKGVHADFDIVPADGGGMNNGVASPHRGSDTTSDIDSIKRAEPGVCTILVNGVETAHGDDGCRIRTFDVTYTPWSGLVVRR</sequence>
<evidence type="ECO:0000313" key="3">
    <source>
        <dbReference type="Proteomes" id="UP000229095"/>
    </source>
</evidence>
<proteinExistence type="predicted"/>
<feature type="transmembrane region" description="Helical" evidence="1">
    <location>
        <begin position="64"/>
        <end position="81"/>
    </location>
</feature>
<name>A0A2M9HAY0_9BIFI</name>
<keyword evidence="1" id="KW-0472">Membrane</keyword>
<organism evidence="2 3">
    <name type="scientific">Bifidobacterium primatium</name>
    <dbReference type="NCBI Taxonomy" id="2045438"/>
    <lineage>
        <taxon>Bacteria</taxon>
        <taxon>Bacillati</taxon>
        <taxon>Actinomycetota</taxon>
        <taxon>Actinomycetes</taxon>
        <taxon>Bifidobacteriales</taxon>
        <taxon>Bifidobacteriaceae</taxon>
        <taxon>Bifidobacterium</taxon>
    </lineage>
</organism>
<keyword evidence="3" id="KW-1185">Reference proteome</keyword>
<dbReference type="EMBL" id="PEBI01000001">
    <property type="protein sequence ID" value="PJM73973.1"/>
    <property type="molecule type" value="Genomic_DNA"/>
</dbReference>
<accession>A0A2M9HAY0</accession>
<feature type="transmembrane region" description="Helical" evidence="1">
    <location>
        <begin position="21"/>
        <end position="44"/>
    </location>
</feature>
<feature type="transmembrane region" description="Helical" evidence="1">
    <location>
        <begin position="102"/>
        <end position="121"/>
    </location>
</feature>
<keyword evidence="1" id="KW-1133">Transmembrane helix</keyword>
<protein>
    <submittedName>
        <fullName evidence="2">Uncharacterized protein</fullName>
    </submittedName>
</protein>
<reference evidence="2 3" key="1">
    <citation type="submission" date="2017-10" db="EMBL/GenBank/DDBJ databases">
        <title>Draft genome sequences of strains TRE 1, TRE 9, TRE H and TRI 7, isolated from tamarins, belonging to four potential novel Bifidobacterium species.</title>
        <authorList>
            <person name="Mattarelli P."/>
            <person name="Modesto M."/>
            <person name="Puglisi E."/>
            <person name="Morelli L."/>
            <person name="Spezio C."/>
            <person name="Bonetti A."/>
            <person name="Sandri C."/>
        </authorList>
    </citation>
    <scope>NUCLEOTIDE SEQUENCE [LARGE SCALE GENOMIC DNA]</scope>
    <source>
        <strain evidence="3">TRE1</strain>
    </source>
</reference>
<evidence type="ECO:0000256" key="1">
    <source>
        <dbReference type="SAM" id="Phobius"/>
    </source>
</evidence>
<keyword evidence="1" id="KW-0812">Transmembrane</keyword>
<dbReference type="Proteomes" id="UP000229095">
    <property type="component" value="Unassembled WGS sequence"/>
</dbReference>
<comment type="caution">
    <text evidence="2">The sequence shown here is derived from an EMBL/GenBank/DDBJ whole genome shotgun (WGS) entry which is preliminary data.</text>
</comment>
<gene>
    <name evidence="2" type="ORF">CS006_02145</name>
</gene>
<dbReference type="AlphaFoldDB" id="A0A2M9HAY0"/>